<reference evidence="1 2" key="1">
    <citation type="journal article" date="2019" name="Genome Biol. Evol.">
        <title>Insights into the evolution of the New World diploid cottons (Gossypium, subgenus Houzingenia) based on genome sequencing.</title>
        <authorList>
            <person name="Grover C.E."/>
            <person name="Arick M.A. 2nd"/>
            <person name="Thrash A."/>
            <person name="Conover J.L."/>
            <person name="Sanders W.S."/>
            <person name="Peterson D.G."/>
            <person name="Frelichowski J.E."/>
            <person name="Scheffler J.A."/>
            <person name="Scheffler B.E."/>
            <person name="Wendel J.F."/>
        </authorList>
    </citation>
    <scope>NUCLEOTIDE SEQUENCE [LARGE SCALE GENOMIC DNA]</scope>
    <source>
        <strain evidence="1">8</strain>
        <tissue evidence="1">Leaf</tissue>
    </source>
</reference>
<accession>A0A7J9FW69</accession>
<organism evidence="1 2">
    <name type="scientific">Gossypium trilobum</name>
    <dbReference type="NCBI Taxonomy" id="34281"/>
    <lineage>
        <taxon>Eukaryota</taxon>
        <taxon>Viridiplantae</taxon>
        <taxon>Streptophyta</taxon>
        <taxon>Embryophyta</taxon>
        <taxon>Tracheophyta</taxon>
        <taxon>Spermatophyta</taxon>
        <taxon>Magnoliopsida</taxon>
        <taxon>eudicotyledons</taxon>
        <taxon>Gunneridae</taxon>
        <taxon>Pentapetalae</taxon>
        <taxon>rosids</taxon>
        <taxon>malvids</taxon>
        <taxon>Malvales</taxon>
        <taxon>Malvaceae</taxon>
        <taxon>Malvoideae</taxon>
        <taxon>Gossypium</taxon>
    </lineage>
</organism>
<gene>
    <name evidence="1" type="ORF">Gotri_027780</name>
</gene>
<sequence length="39" mass="4745">MDKTMNPQGNYSMMIYSSNLFFYRGNKKRKGEKEDFKKM</sequence>
<proteinExistence type="predicted"/>
<dbReference type="Proteomes" id="UP000593568">
    <property type="component" value="Unassembled WGS sequence"/>
</dbReference>
<protein>
    <submittedName>
        <fullName evidence="1">Uncharacterized protein</fullName>
    </submittedName>
</protein>
<dbReference type="EMBL" id="JABEZW010229631">
    <property type="protein sequence ID" value="MBA0789560.1"/>
    <property type="molecule type" value="Genomic_DNA"/>
</dbReference>
<evidence type="ECO:0000313" key="2">
    <source>
        <dbReference type="Proteomes" id="UP000593568"/>
    </source>
</evidence>
<comment type="caution">
    <text evidence="1">The sequence shown here is derived from an EMBL/GenBank/DDBJ whole genome shotgun (WGS) entry which is preliminary data.</text>
</comment>
<dbReference type="AlphaFoldDB" id="A0A7J9FW69"/>
<evidence type="ECO:0000313" key="1">
    <source>
        <dbReference type="EMBL" id="MBA0789560.1"/>
    </source>
</evidence>
<keyword evidence="2" id="KW-1185">Reference proteome</keyword>
<name>A0A7J9FW69_9ROSI</name>
<feature type="non-terminal residue" evidence="1">
    <location>
        <position position="39"/>
    </location>
</feature>